<evidence type="ECO:0000313" key="3">
    <source>
        <dbReference type="Proteomes" id="UP001153636"/>
    </source>
</evidence>
<gene>
    <name evidence="2" type="ORF">PSYICH_LOCUS11236</name>
</gene>
<organism evidence="2 3">
    <name type="scientific">Psylliodes chrysocephalus</name>
    <dbReference type="NCBI Taxonomy" id="3402493"/>
    <lineage>
        <taxon>Eukaryota</taxon>
        <taxon>Metazoa</taxon>
        <taxon>Ecdysozoa</taxon>
        <taxon>Arthropoda</taxon>
        <taxon>Hexapoda</taxon>
        <taxon>Insecta</taxon>
        <taxon>Pterygota</taxon>
        <taxon>Neoptera</taxon>
        <taxon>Endopterygota</taxon>
        <taxon>Coleoptera</taxon>
        <taxon>Polyphaga</taxon>
        <taxon>Cucujiformia</taxon>
        <taxon>Chrysomeloidea</taxon>
        <taxon>Chrysomelidae</taxon>
        <taxon>Galerucinae</taxon>
        <taxon>Alticini</taxon>
        <taxon>Psylliodes</taxon>
    </lineage>
</organism>
<name>A0A9P0CWE3_9CUCU</name>
<keyword evidence="3" id="KW-1185">Reference proteome</keyword>
<dbReference type="OrthoDB" id="6751268at2759"/>
<feature type="compositionally biased region" description="Low complexity" evidence="1">
    <location>
        <begin position="11"/>
        <end position="23"/>
    </location>
</feature>
<sequence length="150" mass="16682">MDEFPELGAPSQGSSQNTTNNNQSRTYSTVAAQNKFNLPSKKQAIVFSALDNTKVEEYLYAIGNKIQPQNILFISRISNNRICIYLSSEAIVEKFLNTDNGSVVVNQQIIQGRRLINANERLIISNVCLTIPHLVIEDALKRIGLSLVTT</sequence>
<reference evidence="2" key="1">
    <citation type="submission" date="2022-01" db="EMBL/GenBank/DDBJ databases">
        <authorList>
            <person name="King R."/>
        </authorList>
    </citation>
    <scope>NUCLEOTIDE SEQUENCE</scope>
</reference>
<feature type="region of interest" description="Disordered" evidence="1">
    <location>
        <begin position="1"/>
        <end position="23"/>
    </location>
</feature>
<proteinExistence type="predicted"/>
<dbReference type="Proteomes" id="UP001153636">
    <property type="component" value="Chromosome 5"/>
</dbReference>
<evidence type="ECO:0000256" key="1">
    <source>
        <dbReference type="SAM" id="MobiDB-lite"/>
    </source>
</evidence>
<protein>
    <submittedName>
        <fullName evidence="2">Uncharacterized protein</fullName>
    </submittedName>
</protein>
<dbReference type="EMBL" id="OV651817">
    <property type="protein sequence ID" value="CAH1110637.1"/>
    <property type="molecule type" value="Genomic_DNA"/>
</dbReference>
<dbReference type="AlphaFoldDB" id="A0A9P0CWE3"/>
<evidence type="ECO:0000313" key="2">
    <source>
        <dbReference type="EMBL" id="CAH1110637.1"/>
    </source>
</evidence>
<accession>A0A9P0CWE3</accession>